<evidence type="ECO:0000313" key="1">
    <source>
        <dbReference type="EMBL" id="KIK28865.1"/>
    </source>
</evidence>
<dbReference type="HOGENOM" id="CLU_2705805_0_0_1"/>
<accession>A0A0C9YUZ7</accession>
<gene>
    <name evidence="1" type="ORF">PISMIDRAFT_673112</name>
</gene>
<protein>
    <submittedName>
        <fullName evidence="1">Uncharacterized protein</fullName>
    </submittedName>
</protein>
<sequence length="73" mass="7803">MTTGIHTAAQNNQLSVVRTLVTENTKVIDEADMVGSLCYTQSVSGQGKDNGFRMVGLLCTGQPLRVQPISYGT</sequence>
<dbReference type="AlphaFoldDB" id="A0A0C9YUZ7"/>
<organism evidence="1 2">
    <name type="scientific">Pisolithus microcarpus 441</name>
    <dbReference type="NCBI Taxonomy" id="765257"/>
    <lineage>
        <taxon>Eukaryota</taxon>
        <taxon>Fungi</taxon>
        <taxon>Dikarya</taxon>
        <taxon>Basidiomycota</taxon>
        <taxon>Agaricomycotina</taxon>
        <taxon>Agaricomycetes</taxon>
        <taxon>Agaricomycetidae</taxon>
        <taxon>Boletales</taxon>
        <taxon>Sclerodermatineae</taxon>
        <taxon>Pisolithaceae</taxon>
        <taxon>Pisolithus</taxon>
    </lineage>
</organism>
<dbReference type="EMBL" id="KN833691">
    <property type="protein sequence ID" value="KIK28865.1"/>
    <property type="molecule type" value="Genomic_DNA"/>
</dbReference>
<evidence type="ECO:0000313" key="2">
    <source>
        <dbReference type="Proteomes" id="UP000054018"/>
    </source>
</evidence>
<keyword evidence="2" id="KW-1185">Reference proteome</keyword>
<name>A0A0C9YUZ7_9AGAM</name>
<proteinExistence type="predicted"/>
<dbReference type="OrthoDB" id="539213at2759"/>
<reference evidence="2" key="2">
    <citation type="submission" date="2015-01" db="EMBL/GenBank/DDBJ databases">
        <title>Evolutionary Origins and Diversification of the Mycorrhizal Mutualists.</title>
        <authorList>
            <consortium name="DOE Joint Genome Institute"/>
            <consortium name="Mycorrhizal Genomics Consortium"/>
            <person name="Kohler A."/>
            <person name="Kuo A."/>
            <person name="Nagy L.G."/>
            <person name="Floudas D."/>
            <person name="Copeland A."/>
            <person name="Barry K.W."/>
            <person name="Cichocki N."/>
            <person name="Veneault-Fourrey C."/>
            <person name="LaButti K."/>
            <person name="Lindquist E.A."/>
            <person name="Lipzen A."/>
            <person name="Lundell T."/>
            <person name="Morin E."/>
            <person name="Murat C."/>
            <person name="Riley R."/>
            <person name="Ohm R."/>
            <person name="Sun H."/>
            <person name="Tunlid A."/>
            <person name="Henrissat B."/>
            <person name="Grigoriev I.V."/>
            <person name="Hibbett D.S."/>
            <person name="Martin F."/>
        </authorList>
    </citation>
    <scope>NUCLEOTIDE SEQUENCE [LARGE SCALE GENOMIC DNA]</scope>
    <source>
        <strain evidence="2">441</strain>
    </source>
</reference>
<reference evidence="1 2" key="1">
    <citation type="submission" date="2014-04" db="EMBL/GenBank/DDBJ databases">
        <authorList>
            <consortium name="DOE Joint Genome Institute"/>
            <person name="Kuo A."/>
            <person name="Kohler A."/>
            <person name="Costa M.D."/>
            <person name="Nagy L.G."/>
            <person name="Floudas D."/>
            <person name="Copeland A."/>
            <person name="Barry K.W."/>
            <person name="Cichocki N."/>
            <person name="Veneault-Fourrey C."/>
            <person name="LaButti K."/>
            <person name="Lindquist E.A."/>
            <person name="Lipzen A."/>
            <person name="Lundell T."/>
            <person name="Morin E."/>
            <person name="Murat C."/>
            <person name="Sun H."/>
            <person name="Tunlid A."/>
            <person name="Henrissat B."/>
            <person name="Grigoriev I.V."/>
            <person name="Hibbett D.S."/>
            <person name="Martin F."/>
            <person name="Nordberg H.P."/>
            <person name="Cantor M.N."/>
            <person name="Hua S.X."/>
        </authorList>
    </citation>
    <scope>NUCLEOTIDE SEQUENCE [LARGE SCALE GENOMIC DNA]</scope>
    <source>
        <strain evidence="1 2">441</strain>
    </source>
</reference>
<dbReference type="Proteomes" id="UP000054018">
    <property type="component" value="Unassembled WGS sequence"/>
</dbReference>